<keyword evidence="5 8" id="KW-0067">ATP-binding</keyword>
<evidence type="ECO:0000259" key="12">
    <source>
        <dbReference type="PROSITE" id="PS51787"/>
    </source>
</evidence>
<feature type="compositionally biased region" description="Low complexity" evidence="10">
    <location>
        <begin position="697"/>
        <end position="726"/>
    </location>
</feature>
<sequence>MACAPRPRGRPRTGKTSLSPLSTAPPSAYVQGFYGSSSSARSQQTLVAARACRQNGGEPNPFQGAGSDTSPREGCLSASLSAHLTRRRSHASASPTEFSFSPISSASRSFSASSLAGSPFSSQASGRRPSVSAASASSLLLSCSPASSLPAGRPLSRVLPLSSPRCPLSRSLALRRRAAAPAASSSALLSTSLASSSVAAFAHAELFAAASALLQRPSLPLPHSSRVSERLFASQRGAAQPSGDEAAQRPADASAERGDDCLAENAAQRGEEAQTEAAEGDRPVGESRDATGKETVVEKEDGQAGVNVSGNRPRGAALQDFVARKGQRDELPRKDSRDALSASHGGEPRSSAAEPGEEAAAGLRVESQTAETQGAAAPLKASADSALSSSAEELTELDVRALPSALSPSAAEIQARLEEADAEETPSSSPEALPGGVSSPRVGRKRRGGETDGARRRGEGTTPEGGSAASLGFSAKNARGGGGDSGREGSEAILLSDSASFSNGVSPLSALPPRFPVLSALPLFRRPAFPGFYQLLHIPDNDVFEALVRQKKSGVPGGDYVAGFLTVEEKETQQEEDEEIPGAKLRKDAGRVADISELHDTGSLLHLLNFAPHSHVKGGQVVVMPYRRVRLLGSADSPTVPQPADSTAAALLPTAAAVLPLSSSSPSAELEASVAQDALTAESLADEESGAPATPVASAESPSPLEAPEAAETAAAEVKTAATEAETGVDAKAETAVTAKTESAAGESAAEEGSRGDGGAEGDLTTAAVALASGEAARASAEKLLLPVSQPTGAPFSLLRVRIAYLPDESGKLEATTDTQRALHLEIVVTMKELLKQSYFYKEHFDQVVRFYNLDSPRKLADLVAGMSFAKRHELQAVLAEGNIEKRLRLVLEIAKKDLEFSKLQVQVKTQVEEKMNKLQRRFLLNEQLKFLKKELGEVKDDKESILDTFRELLEKKKDVMSEEAQKAVTYELSKMNSLDQASSEFNITRTYTDWLLNLPWGEYTEDCSDIFHAEKILNEDHYGLSDVKDRILEFIAITILKKDVQGKIICLVGPPGVGKTSVGQSIARALNRKFYRISLGGMCDVAELRGHRRTYIGALPGKVIQALKECRTMNPVILLDEIDKLGRDFRGDPSSALLEVLDPSQNKSFRDHYLDVPVDLSKILFVCTANTPDVITGPLLDRMEVIRIAGYIFQEKLSIAQNYLLPQTQQATGLTDEQIDIAAEVLEKLVRDYAREAGVRSLLKLIEKIYRKAALTLVRKEQEKVRVTLDCLSKFVGQPAFQSDRLYGVTPPGVVMGLAWTQMGGATLYVEAIGRRPRETPRRSEPDKQAKTGEEGAEEEDETKKGSRASRKARAAAGGGEGSFKVTGQLGAVMSESSEIALTFCRMFVRLVEPNNSFLETAYIHLHVPEGATPKDGPSAGITMATALVSLALDKPVLPDVAMTGELTLTGKVLKIGGVKEKVIAARRENVKTLIFPKANEREFAELPAHITEGLQVHFAATYDDVYQAAFGTEPPSRREEKSGMRGGV</sequence>
<keyword evidence="14" id="KW-1185">Reference proteome</keyword>
<protein>
    <recommendedName>
        <fullName evidence="9">Lon protease homolog</fullName>
        <ecNumber evidence="9">3.4.21.-</ecNumber>
    </recommendedName>
</protein>
<dbReference type="GO" id="GO:0007005">
    <property type="term" value="P:mitochondrion organization"/>
    <property type="evidence" value="ECO:0007669"/>
    <property type="project" value="TreeGrafter"/>
</dbReference>
<dbReference type="GO" id="GO:0003697">
    <property type="term" value="F:single-stranded DNA binding"/>
    <property type="evidence" value="ECO:0007669"/>
    <property type="project" value="TreeGrafter"/>
</dbReference>
<dbReference type="RefSeq" id="XP_029217960.1">
    <property type="nucleotide sequence ID" value="XM_029365476.1"/>
</dbReference>
<feature type="region of interest" description="Disordered" evidence="10">
    <location>
        <begin position="1"/>
        <end position="26"/>
    </location>
</feature>
<dbReference type="KEGG" id="bbes:BESB_071030"/>
<dbReference type="InterPro" id="IPR027417">
    <property type="entry name" value="P-loop_NTPase"/>
</dbReference>
<keyword evidence="3 7" id="KW-0378">Hydrolase</keyword>
<evidence type="ECO:0000256" key="10">
    <source>
        <dbReference type="SAM" id="MobiDB-lite"/>
    </source>
</evidence>
<dbReference type="InterPro" id="IPR008268">
    <property type="entry name" value="Peptidase_S16_AS"/>
</dbReference>
<feature type="compositionally biased region" description="Low complexity" evidence="10">
    <location>
        <begin position="348"/>
        <end position="362"/>
    </location>
</feature>
<feature type="active site" evidence="7">
    <location>
        <position position="1420"/>
    </location>
</feature>
<feature type="compositionally biased region" description="Basic and acidic residues" evidence="10">
    <location>
        <begin position="1315"/>
        <end position="1335"/>
    </location>
</feature>
<evidence type="ECO:0000256" key="9">
    <source>
        <dbReference type="RuleBase" id="RU000592"/>
    </source>
</evidence>
<dbReference type="Gene3D" id="1.20.58.1480">
    <property type="match status" value="1"/>
</dbReference>
<dbReference type="GeneID" id="40312029"/>
<organism evidence="13 14">
    <name type="scientific">Besnoitia besnoiti</name>
    <name type="common">Apicomplexan protozoan</name>
    <dbReference type="NCBI Taxonomy" id="94643"/>
    <lineage>
        <taxon>Eukaryota</taxon>
        <taxon>Sar</taxon>
        <taxon>Alveolata</taxon>
        <taxon>Apicomplexa</taxon>
        <taxon>Conoidasida</taxon>
        <taxon>Coccidia</taxon>
        <taxon>Eucoccidiorida</taxon>
        <taxon>Eimeriorina</taxon>
        <taxon>Sarcocystidae</taxon>
        <taxon>Besnoitia</taxon>
    </lineage>
</organism>
<dbReference type="InterPro" id="IPR027065">
    <property type="entry name" value="Lon_Prtase"/>
</dbReference>
<accession>A0A2A9MCA7</accession>
<evidence type="ECO:0000259" key="11">
    <source>
        <dbReference type="PROSITE" id="PS51786"/>
    </source>
</evidence>
<feature type="compositionally biased region" description="Low complexity" evidence="10">
    <location>
        <begin position="375"/>
        <end position="391"/>
    </location>
</feature>
<dbReference type="CDD" id="cd19500">
    <property type="entry name" value="RecA-like_Lon"/>
    <property type="match status" value="1"/>
</dbReference>
<name>A0A2A9MCA7_BESBE</name>
<dbReference type="InterPro" id="IPR054594">
    <property type="entry name" value="Lon_lid"/>
</dbReference>
<dbReference type="Gene3D" id="3.30.230.10">
    <property type="match status" value="1"/>
</dbReference>
<dbReference type="VEuPathDB" id="ToxoDB:BESB_071030"/>
<feature type="compositionally biased region" description="Basic and acidic residues" evidence="10">
    <location>
        <begin position="279"/>
        <end position="302"/>
    </location>
</feature>
<comment type="similarity">
    <text evidence="7 8">Belongs to the peptidase S16 family.</text>
</comment>
<dbReference type="PROSITE" id="PS51787">
    <property type="entry name" value="LON_N"/>
    <property type="match status" value="1"/>
</dbReference>
<dbReference type="Pfam" id="PF22667">
    <property type="entry name" value="Lon_lid"/>
    <property type="match status" value="1"/>
</dbReference>
<dbReference type="GO" id="GO:0051131">
    <property type="term" value="P:chaperone-mediated protein complex assembly"/>
    <property type="evidence" value="ECO:0007669"/>
    <property type="project" value="TreeGrafter"/>
</dbReference>
<evidence type="ECO:0000256" key="2">
    <source>
        <dbReference type="ARBA" id="ARBA00022741"/>
    </source>
</evidence>
<dbReference type="GO" id="GO:0004252">
    <property type="term" value="F:serine-type endopeptidase activity"/>
    <property type="evidence" value="ECO:0007669"/>
    <property type="project" value="UniProtKB-UniRule"/>
</dbReference>
<dbReference type="InterPro" id="IPR020568">
    <property type="entry name" value="Ribosomal_Su5_D2-typ_SF"/>
</dbReference>
<feature type="compositionally biased region" description="Low complexity" evidence="10">
    <location>
        <begin position="16"/>
        <end position="26"/>
    </location>
</feature>
<keyword evidence="1 7" id="KW-0645">Protease</keyword>
<dbReference type="SMART" id="SM00464">
    <property type="entry name" value="LON"/>
    <property type="match status" value="1"/>
</dbReference>
<evidence type="ECO:0000256" key="7">
    <source>
        <dbReference type="PROSITE-ProRule" id="PRU01122"/>
    </source>
</evidence>
<evidence type="ECO:0000256" key="6">
    <source>
        <dbReference type="ARBA" id="ARBA00050665"/>
    </source>
</evidence>
<dbReference type="NCBIfam" id="TIGR00763">
    <property type="entry name" value="lon"/>
    <property type="match status" value="1"/>
</dbReference>
<dbReference type="PANTHER" id="PTHR43718">
    <property type="entry name" value="LON PROTEASE"/>
    <property type="match status" value="1"/>
</dbReference>
<feature type="region of interest" description="Disordered" evidence="10">
    <location>
        <begin position="44"/>
        <end position="81"/>
    </location>
</feature>
<dbReference type="GO" id="GO:0005524">
    <property type="term" value="F:ATP binding"/>
    <property type="evidence" value="ECO:0007669"/>
    <property type="project" value="UniProtKB-KW"/>
</dbReference>
<evidence type="ECO:0000256" key="1">
    <source>
        <dbReference type="ARBA" id="ARBA00022670"/>
    </source>
</evidence>
<dbReference type="PROSITE" id="PS01046">
    <property type="entry name" value="LON_SER"/>
    <property type="match status" value="1"/>
</dbReference>
<evidence type="ECO:0000256" key="3">
    <source>
        <dbReference type="ARBA" id="ARBA00022801"/>
    </source>
</evidence>
<dbReference type="SUPFAM" id="SSF52540">
    <property type="entry name" value="P-loop containing nucleoside triphosphate hydrolases"/>
    <property type="match status" value="1"/>
</dbReference>
<dbReference type="InterPro" id="IPR003959">
    <property type="entry name" value="ATPase_AAA_core"/>
</dbReference>
<dbReference type="Gene3D" id="1.20.5.5270">
    <property type="match status" value="1"/>
</dbReference>
<reference evidence="13 14" key="1">
    <citation type="submission" date="2017-09" db="EMBL/GenBank/DDBJ databases">
        <title>Genome sequencing of Besnoitia besnoiti strain Bb-Ger1.</title>
        <authorList>
            <person name="Schares G."/>
            <person name="Venepally P."/>
            <person name="Lorenzi H.A."/>
        </authorList>
    </citation>
    <scope>NUCLEOTIDE SEQUENCE [LARGE SCALE GENOMIC DNA]</scope>
    <source>
        <strain evidence="13 14">Bb-Ger1</strain>
    </source>
</reference>
<dbReference type="SMART" id="SM00382">
    <property type="entry name" value="AAA"/>
    <property type="match status" value="1"/>
</dbReference>
<dbReference type="Gene3D" id="3.40.50.300">
    <property type="entry name" value="P-loop containing nucleotide triphosphate hydrolases"/>
    <property type="match status" value="1"/>
</dbReference>
<comment type="catalytic activity">
    <reaction evidence="6">
        <text>Hydrolysis of proteins in presence of ATP.</text>
        <dbReference type="EC" id="3.4.21.53"/>
    </reaction>
</comment>
<dbReference type="Proteomes" id="UP000224006">
    <property type="component" value="Unassembled WGS sequence"/>
</dbReference>
<dbReference type="Pfam" id="PF05362">
    <property type="entry name" value="Lon_C"/>
    <property type="match status" value="2"/>
</dbReference>
<dbReference type="PROSITE" id="PS51786">
    <property type="entry name" value="LON_PROTEOLYTIC"/>
    <property type="match status" value="1"/>
</dbReference>
<keyword evidence="4 7" id="KW-0720">Serine protease</keyword>
<dbReference type="Pfam" id="PF00004">
    <property type="entry name" value="AAA"/>
    <property type="match status" value="1"/>
</dbReference>
<dbReference type="EMBL" id="NWUJ01000007">
    <property type="protein sequence ID" value="PFH33951.1"/>
    <property type="molecule type" value="Genomic_DNA"/>
</dbReference>
<feature type="compositionally biased region" description="Basic and acidic residues" evidence="10">
    <location>
        <begin position="448"/>
        <end position="459"/>
    </location>
</feature>
<dbReference type="EC" id="3.4.21.-" evidence="9"/>
<feature type="region of interest" description="Disordered" evidence="10">
    <location>
        <begin position="417"/>
        <end position="490"/>
    </location>
</feature>
<gene>
    <name evidence="13" type="ORF">BESB_071030</name>
</gene>
<dbReference type="InterPro" id="IPR003111">
    <property type="entry name" value="Lon_prtase_N"/>
</dbReference>
<feature type="active site" evidence="7">
    <location>
        <position position="1463"/>
    </location>
</feature>
<keyword evidence="2 8" id="KW-0547">Nucleotide-binding</keyword>
<evidence type="ECO:0000313" key="13">
    <source>
        <dbReference type="EMBL" id="PFH33951.1"/>
    </source>
</evidence>
<dbReference type="GO" id="GO:0004176">
    <property type="term" value="F:ATP-dependent peptidase activity"/>
    <property type="evidence" value="ECO:0007669"/>
    <property type="project" value="UniProtKB-UniRule"/>
</dbReference>
<feature type="domain" description="Lon N-terminal" evidence="12">
    <location>
        <begin position="518"/>
        <end position="899"/>
    </location>
</feature>
<evidence type="ECO:0000313" key="14">
    <source>
        <dbReference type="Proteomes" id="UP000224006"/>
    </source>
</evidence>
<dbReference type="InterPro" id="IPR003593">
    <property type="entry name" value="AAA+_ATPase"/>
</dbReference>
<proteinExistence type="inferred from homology"/>
<dbReference type="GO" id="GO:0005759">
    <property type="term" value="C:mitochondrial matrix"/>
    <property type="evidence" value="ECO:0007669"/>
    <property type="project" value="TreeGrafter"/>
</dbReference>
<dbReference type="PRINTS" id="PR00830">
    <property type="entry name" value="ENDOLAPTASE"/>
</dbReference>
<dbReference type="GO" id="GO:0006515">
    <property type="term" value="P:protein quality control for misfolded or incompletely synthesized proteins"/>
    <property type="evidence" value="ECO:0007669"/>
    <property type="project" value="TreeGrafter"/>
</dbReference>
<dbReference type="InterPro" id="IPR004815">
    <property type="entry name" value="Lon_bac/euk-typ"/>
</dbReference>
<dbReference type="InterPro" id="IPR008269">
    <property type="entry name" value="Lon_proteolytic"/>
</dbReference>
<feature type="region of interest" description="Disordered" evidence="10">
    <location>
        <begin position="232"/>
        <end position="391"/>
    </location>
</feature>
<dbReference type="FunFam" id="3.40.50.300:FF:000021">
    <property type="entry name" value="Lon protease homolog"/>
    <property type="match status" value="1"/>
</dbReference>
<evidence type="ECO:0000256" key="4">
    <source>
        <dbReference type="ARBA" id="ARBA00022825"/>
    </source>
</evidence>
<feature type="region of interest" description="Disordered" evidence="10">
    <location>
        <begin position="1315"/>
        <end position="1361"/>
    </location>
</feature>
<feature type="compositionally biased region" description="Basic and acidic residues" evidence="10">
    <location>
        <begin position="322"/>
        <end position="338"/>
    </location>
</feature>
<dbReference type="Pfam" id="PF02190">
    <property type="entry name" value="LON_substr_bdg"/>
    <property type="match status" value="1"/>
</dbReference>
<dbReference type="OrthoDB" id="2411602at2759"/>
<feature type="region of interest" description="Disordered" evidence="10">
    <location>
        <begin position="681"/>
        <end position="762"/>
    </location>
</feature>
<dbReference type="Gene3D" id="1.10.8.60">
    <property type="match status" value="1"/>
</dbReference>
<dbReference type="GO" id="GO:0016887">
    <property type="term" value="F:ATP hydrolysis activity"/>
    <property type="evidence" value="ECO:0007669"/>
    <property type="project" value="InterPro"/>
</dbReference>
<dbReference type="InterPro" id="IPR014721">
    <property type="entry name" value="Ribsml_uS5_D2-typ_fold_subgr"/>
</dbReference>
<evidence type="ECO:0000256" key="5">
    <source>
        <dbReference type="ARBA" id="ARBA00022840"/>
    </source>
</evidence>
<feature type="domain" description="Lon proteolytic" evidence="11">
    <location>
        <begin position="1290"/>
        <end position="1514"/>
    </location>
</feature>
<dbReference type="SUPFAM" id="SSF54211">
    <property type="entry name" value="Ribosomal protein S5 domain 2-like"/>
    <property type="match status" value="1"/>
</dbReference>
<dbReference type="STRING" id="94643.A0A2A9MCA7"/>
<feature type="compositionally biased region" description="Low complexity" evidence="10">
    <location>
        <begin position="734"/>
        <end position="748"/>
    </location>
</feature>
<comment type="caution">
    <text evidence="13">The sequence shown here is derived from an EMBL/GenBank/DDBJ whole genome shotgun (WGS) entry which is preliminary data.</text>
</comment>
<evidence type="ECO:0000256" key="8">
    <source>
        <dbReference type="RuleBase" id="RU000591"/>
    </source>
</evidence>
<dbReference type="PANTHER" id="PTHR43718:SF2">
    <property type="entry name" value="LON PROTEASE HOMOLOG, MITOCHONDRIAL"/>
    <property type="match status" value="1"/>
</dbReference>